<sequence>MRTYFEPEETQEYEATRTVLIRRCLTWADEHGRPADELLLATALDARHHSRDGRLAYWDEPQIRRYLLAWVPKYVVTPREILEIAPEILRTFLHYLAAAGLRDPRGATPEQADDAITRAVPGFREALDDPYLQGVAKFWAQTALDHGNDLAGPGALRDFKLDLDAGRIRYDQEVLDKLLEARHTRTDLDLEEERALPRPPVTLPAPADLAADAARSTTVRRLTTLATWAGEVGRPLTRTGSLTLADARELSILLGTGEEALQVRSSTDLPQLSLLLAWSEVLGQVRVSRGRLIQVSKAAPLLRDPAALWARAFEALPHLGGSITMSSHAAVLGRCFDAVLPGVLDALYGMAGIPVARLAETVWLACQQHTRMNGAPARLKDLWRRQTALDLERTFQVLADLGAVDLTRGPAELCAGDLDDDQALLSPGHHGDDQAVLNPGGQALLSTSGRDGGQALLSTSGLGGGQVLPPDAVERLRRRLDDPDLLLARLTPLALRCLREHLLAQGHDAPLIGELATAPAAELLGVLAQHYPPREAAVELNAWLSHPGQDLEALLQAIRDCPFRTRAAAMLAVLADALPQGEALVRDLRHDPVLGPTALTFLVDDGEVDPGTLDQHEHLLLGAENFLTLLELGGPQVLIEQLRSMAGGGAYEFAAAVLGSGHHDVAGLEEMRELVAEPLRGRALRLIPGTGTGTRPARRRRRS</sequence>
<reference evidence="1 2" key="1">
    <citation type="journal article" date="2019" name="Int. J. Syst. Evol. Microbiol.">
        <title>The Global Catalogue of Microorganisms (GCM) 10K type strain sequencing project: providing services to taxonomists for standard genome sequencing and annotation.</title>
        <authorList>
            <consortium name="The Broad Institute Genomics Platform"/>
            <consortium name="The Broad Institute Genome Sequencing Center for Infectious Disease"/>
            <person name="Wu L."/>
            <person name="Ma J."/>
        </authorList>
    </citation>
    <scope>NUCLEOTIDE SEQUENCE [LARGE SCALE GENOMIC DNA]</scope>
    <source>
        <strain evidence="1 2">JCM 16114</strain>
    </source>
</reference>
<name>A0ABN3CLM6_9ACTN</name>
<dbReference type="RefSeq" id="WP_344480875.1">
    <property type="nucleotide sequence ID" value="NZ_BAAAQX010000015.1"/>
</dbReference>
<keyword evidence="2" id="KW-1185">Reference proteome</keyword>
<dbReference type="Proteomes" id="UP001499843">
    <property type="component" value="Unassembled WGS sequence"/>
</dbReference>
<gene>
    <name evidence="1" type="ORF">GCM10009850_057320</name>
</gene>
<comment type="caution">
    <text evidence="1">The sequence shown here is derived from an EMBL/GenBank/DDBJ whole genome shotgun (WGS) entry which is preliminary data.</text>
</comment>
<dbReference type="EMBL" id="BAAAQX010000015">
    <property type="protein sequence ID" value="GAA2210273.1"/>
    <property type="molecule type" value="Genomic_DNA"/>
</dbReference>
<evidence type="ECO:0000313" key="2">
    <source>
        <dbReference type="Proteomes" id="UP001499843"/>
    </source>
</evidence>
<accession>A0ABN3CLM6</accession>
<proteinExistence type="predicted"/>
<protein>
    <submittedName>
        <fullName evidence="1">Uncharacterized protein</fullName>
    </submittedName>
</protein>
<organism evidence="1 2">
    <name type="scientific">Nonomuraea monospora</name>
    <dbReference type="NCBI Taxonomy" id="568818"/>
    <lineage>
        <taxon>Bacteria</taxon>
        <taxon>Bacillati</taxon>
        <taxon>Actinomycetota</taxon>
        <taxon>Actinomycetes</taxon>
        <taxon>Streptosporangiales</taxon>
        <taxon>Streptosporangiaceae</taxon>
        <taxon>Nonomuraea</taxon>
    </lineage>
</organism>
<evidence type="ECO:0000313" key="1">
    <source>
        <dbReference type="EMBL" id="GAA2210273.1"/>
    </source>
</evidence>